<dbReference type="OrthoDB" id="965137at2"/>
<dbReference type="Proteomes" id="UP000232883">
    <property type="component" value="Chromosome"/>
</dbReference>
<sequence>MQSNTFNKLFEAYYQQAVESCIDSIPSGSADSKPTWVEMLRHHVLEWKQHYKLQSQAIDQVKNNGTHKSLVDQQDFLVSEETVIRLFEIKRDLIWTRQQQELTTGKFIA</sequence>
<dbReference type="AlphaFoldDB" id="A0A2K8YST9"/>
<gene>
    <name evidence="1" type="ORF">CWM47_01705</name>
</gene>
<evidence type="ECO:0000313" key="1">
    <source>
        <dbReference type="EMBL" id="AUD00644.1"/>
    </source>
</evidence>
<dbReference type="KEGG" id="spir:CWM47_01705"/>
<evidence type="ECO:0000313" key="2">
    <source>
        <dbReference type="Proteomes" id="UP000232883"/>
    </source>
</evidence>
<dbReference type="EMBL" id="CP025096">
    <property type="protein sequence ID" value="AUD00644.1"/>
    <property type="molecule type" value="Genomic_DNA"/>
</dbReference>
<name>A0A2K8YST9_9BACT</name>
<organism evidence="1 2">
    <name type="scientific">Spirosoma pollinicola</name>
    <dbReference type="NCBI Taxonomy" id="2057025"/>
    <lineage>
        <taxon>Bacteria</taxon>
        <taxon>Pseudomonadati</taxon>
        <taxon>Bacteroidota</taxon>
        <taxon>Cytophagia</taxon>
        <taxon>Cytophagales</taxon>
        <taxon>Cytophagaceae</taxon>
        <taxon>Spirosoma</taxon>
    </lineage>
</organism>
<keyword evidence="2" id="KW-1185">Reference proteome</keyword>
<proteinExistence type="predicted"/>
<dbReference type="RefSeq" id="WP_100986069.1">
    <property type="nucleotide sequence ID" value="NZ_CP025096.1"/>
</dbReference>
<protein>
    <submittedName>
        <fullName evidence="1">Uncharacterized protein</fullName>
    </submittedName>
</protein>
<accession>A0A2K8YST9</accession>
<reference evidence="1 2" key="1">
    <citation type="submission" date="2017-11" db="EMBL/GenBank/DDBJ databases">
        <title>Taxonomic description and genome sequences of Spirosoma HA7 sp. nov., isolated from pollen microhabitat of Corylus avellana.</title>
        <authorList>
            <person name="Ambika Manirajan B."/>
            <person name="Suarez C."/>
            <person name="Ratering S."/>
            <person name="Geissler-Plaum R."/>
            <person name="Cardinale M."/>
            <person name="Sylvia S."/>
        </authorList>
    </citation>
    <scope>NUCLEOTIDE SEQUENCE [LARGE SCALE GENOMIC DNA]</scope>
    <source>
        <strain evidence="1 2">HA7</strain>
    </source>
</reference>